<accession>A0A645E9G8</accession>
<feature type="compositionally biased region" description="Basic and acidic residues" evidence="1">
    <location>
        <begin position="16"/>
        <end position="33"/>
    </location>
</feature>
<feature type="compositionally biased region" description="Basic and acidic residues" evidence="1">
    <location>
        <begin position="91"/>
        <end position="103"/>
    </location>
</feature>
<comment type="caution">
    <text evidence="2">The sequence shown here is derived from an EMBL/GenBank/DDBJ whole genome shotgun (WGS) entry which is preliminary data.</text>
</comment>
<feature type="region of interest" description="Disordered" evidence="1">
    <location>
        <begin position="88"/>
        <end position="164"/>
    </location>
</feature>
<sequence length="164" mass="18531">MGRKSNEQTQVPGDQRLAEQHGKPCAGRERRAEWNLPAVLRGALFQAQREDNADQAREEQREEVQLPVEIYSNHEKQLDVAASHGFFLENPLHDQHDEEHGQRNADPADQGGQGVCPHVAGEQDEQNAAGDSGYDQPVGYEIRLEVRKGNAKENRGEDEHFQRF</sequence>
<dbReference type="EMBL" id="VSSQ01043742">
    <property type="protein sequence ID" value="MPM97463.1"/>
    <property type="molecule type" value="Genomic_DNA"/>
</dbReference>
<evidence type="ECO:0000256" key="1">
    <source>
        <dbReference type="SAM" id="MobiDB-lite"/>
    </source>
</evidence>
<reference evidence="2" key="1">
    <citation type="submission" date="2019-08" db="EMBL/GenBank/DDBJ databases">
        <authorList>
            <person name="Kucharzyk K."/>
            <person name="Murdoch R.W."/>
            <person name="Higgins S."/>
            <person name="Loffler F."/>
        </authorList>
    </citation>
    <scope>NUCLEOTIDE SEQUENCE</scope>
</reference>
<proteinExistence type="predicted"/>
<feature type="compositionally biased region" description="Basic and acidic residues" evidence="1">
    <location>
        <begin position="142"/>
        <end position="164"/>
    </location>
</feature>
<feature type="region of interest" description="Disordered" evidence="1">
    <location>
        <begin position="1"/>
        <end position="33"/>
    </location>
</feature>
<evidence type="ECO:0000313" key="2">
    <source>
        <dbReference type="EMBL" id="MPM97463.1"/>
    </source>
</evidence>
<organism evidence="2">
    <name type="scientific">bioreactor metagenome</name>
    <dbReference type="NCBI Taxonomy" id="1076179"/>
    <lineage>
        <taxon>unclassified sequences</taxon>
        <taxon>metagenomes</taxon>
        <taxon>ecological metagenomes</taxon>
    </lineage>
</organism>
<protein>
    <submittedName>
        <fullName evidence="2">Uncharacterized protein</fullName>
    </submittedName>
</protein>
<gene>
    <name evidence="2" type="ORF">SDC9_144636</name>
</gene>
<dbReference type="AlphaFoldDB" id="A0A645E9G8"/>
<name>A0A645E9G8_9ZZZZ</name>